<dbReference type="EMBL" id="JBHRSU010000004">
    <property type="protein sequence ID" value="MFC3100139.1"/>
    <property type="molecule type" value="Genomic_DNA"/>
</dbReference>
<protein>
    <submittedName>
        <fullName evidence="3">CHAT domain-containing protein</fullName>
    </submittedName>
</protein>
<evidence type="ECO:0000259" key="2">
    <source>
        <dbReference type="Pfam" id="PF12770"/>
    </source>
</evidence>
<feature type="coiled-coil region" evidence="1">
    <location>
        <begin position="510"/>
        <end position="537"/>
    </location>
</feature>
<sequence length="958" mass="99701">MGQAGGLVGGAVQTRKIVAWGAAFLAFAHPAAATTLQDMLARDRLAAPAGELAAWQDFAARIAADPAADPATRAQTRLGLAIALYYAKDYPSAWEEIGAARALVDSLPESPDFAPELLAYEAVILTELGRLDEAAARADAALALARAQGEAGLTRQALAHNARGSLAFAQSDLVAAEAAFCTARDLGLAAPRPDHAMIVNDASSCGVVKYFLERPDTLGAMRLAEQHALAHLPPDHPKMGNVLNSAYGVLLRYGRYGEAEPLIRRHLELERRLHAEEVDDIYDPLSMLGRALQLRGNHRDAEGIFAAAAAMADRLRNQSQPYTRGQAHINLARSIAAQGRLDEAVEVARGGVARLAEDLEPGDWHLAAGQVQLADHLERLGQRAEALALADAALAALSAALRADHSEVLTARLVRARILAGLGRHAEALDEARAATARFEEQMFDLAARQEERIALSRILPAAFADHLEVALAAGASEDAVRAAQLALLSDLAVPNARIAAASQARDAGLGALVADLEAAQAQMEDLSAALRRAQADGTGEAGDLAVRLSTAQDHAAAAQAALEAAFPGFAALARPRIPSLDDMQRELEQGELLMLPLALPARAVTIAVSRTDVHWADTAITPGAVEALATRLRDAAQSPLHGAFDVDAAQALFEIVFPDALRPALDRADTLIFPASGYLARLSPAVLLAGAADPAHLADAPWLVKSHALRVLAEPGAPRPAQAAAETARGFLGVGAPEMLPGAADRAVLRGGTLELPPLPRAREELAALAAAVSGGAGTAHGSAPALVLAGAEATEERLAALDLSAFGVIAFATHGLVGGDVPGLDEPALLLTATDPARSDADGLLTASEIAAMRLAADWVILSACETAAGESASAPGYSGLARAFAQAGARSLMLSHWRVRDDAAAILSVETLRRAAEGEGRAEALRQAQLALMARADVPDAAHPAVWAPFVILDN</sequence>
<evidence type="ECO:0000256" key="1">
    <source>
        <dbReference type="SAM" id="Coils"/>
    </source>
</evidence>
<reference evidence="4" key="1">
    <citation type="journal article" date="2019" name="Int. J. Syst. Evol. Microbiol.">
        <title>The Global Catalogue of Microorganisms (GCM) 10K type strain sequencing project: providing services to taxonomists for standard genome sequencing and annotation.</title>
        <authorList>
            <consortium name="The Broad Institute Genomics Platform"/>
            <consortium name="The Broad Institute Genome Sequencing Center for Infectious Disease"/>
            <person name="Wu L."/>
            <person name="Ma J."/>
        </authorList>
    </citation>
    <scope>NUCLEOTIDE SEQUENCE [LARGE SCALE GENOMIC DNA]</scope>
    <source>
        <strain evidence="4">KCTC 52606</strain>
    </source>
</reference>
<dbReference type="InterPro" id="IPR011990">
    <property type="entry name" value="TPR-like_helical_dom_sf"/>
</dbReference>
<name>A0ABV7EE78_9SPHN</name>
<dbReference type="SUPFAM" id="SSF48452">
    <property type="entry name" value="TPR-like"/>
    <property type="match status" value="3"/>
</dbReference>
<organism evidence="3 4">
    <name type="scientific">Alteraurantiacibacter lauratis</name>
    <dbReference type="NCBI Taxonomy" id="2054627"/>
    <lineage>
        <taxon>Bacteria</taxon>
        <taxon>Pseudomonadati</taxon>
        <taxon>Pseudomonadota</taxon>
        <taxon>Alphaproteobacteria</taxon>
        <taxon>Sphingomonadales</taxon>
        <taxon>Erythrobacteraceae</taxon>
        <taxon>Alteraurantiacibacter</taxon>
    </lineage>
</organism>
<dbReference type="Proteomes" id="UP001595378">
    <property type="component" value="Unassembled WGS sequence"/>
</dbReference>
<dbReference type="Gene3D" id="1.25.40.10">
    <property type="entry name" value="Tetratricopeptide repeat domain"/>
    <property type="match status" value="3"/>
</dbReference>
<feature type="domain" description="CHAT" evidence="2">
    <location>
        <begin position="649"/>
        <end position="955"/>
    </location>
</feature>
<proteinExistence type="predicted"/>
<dbReference type="InterPro" id="IPR024983">
    <property type="entry name" value="CHAT_dom"/>
</dbReference>
<accession>A0ABV7EE78</accession>
<keyword evidence="1" id="KW-0175">Coiled coil</keyword>
<dbReference type="Pfam" id="PF12770">
    <property type="entry name" value="CHAT"/>
    <property type="match status" value="1"/>
</dbReference>
<dbReference type="PANTHER" id="PTHR10098">
    <property type="entry name" value="RAPSYN-RELATED"/>
    <property type="match status" value="1"/>
</dbReference>
<keyword evidence="4" id="KW-1185">Reference proteome</keyword>
<comment type="caution">
    <text evidence="3">The sequence shown here is derived from an EMBL/GenBank/DDBJ whole genome shotgun (WGS) entry which is preliminary data.</text>
</comment>
<dbReference type="RefSeq" id="WP_336917939.1">
    <property type="nucleotide sequence ID" value="NZ_JBANRN010000003.1"/>
</dbReference>
<gene>
    <name evidence="3" type="ORF">ACFODK_04465</name>
</gene>
<evidence type="ECO:0000313" key="4">
    <source>
        <dbReference type="Proteomes" id="UP001595378"/>
    </source>
</evidence>
<evidence type="ECO:0000313" key="3">
    <source>
        <dbReference type="EMBL" id="MFC3100139.1"/>
    </source>
</evidence>